<proteinExistence type="predicted"/>
<dbReference type="AlphaFoldDB" id="A0A2T3JGL8"/>
<dbReference type="EMBL" id="PYMJ01000011">
    <property type="protein sequence ID" value="PSU48073.1"/>
    <property type="molecule type" value="Genomic_DNA"/>
</dbReference>
<gene>
    <name evidence="2" type="ORF">C9J12_12715</name>
</gene>
<reference evidence="2 3" key="1">
    <citation type="submission" date="2018-01" db="EMBL/GenBank/DDBJ databases">
        <title>Whole genome sequencing of Histamine producing bacteria.</title>
        <authorList>
            <person name="Butler K."/>
        </authorList>
    </citation>
    <scope>NUCLEOTIDE SEQUENCE [LARGE SCALE GENOMIC DNA]</scope>
    <source>
        <strain evidence="2 3">JCM 12947</strain>
    </source>
</reference>
<evidence type="ECO:0000313" key="3">
    <source>
        <dbReference type="Proteomes" id="UP000240987"/>
    </source>
</evidence>
<organism evidence="2 3">
    <name type="scientific">Photobacterium frigidiphilum</name>
    <dbReference type="NCBI Taxonomy" id="264736"/>
    <lineage>
        <taxon>Bacteria</taxon>
        <taxon>Pseudomonadati</taxon>
        <taxon>Pseudomonadota</taxon>
        <taxon>Gammaproteobacteria</taxon>
        <taxon>Vibrionales</taxon>
        <taxon>Vibrionaceae</taxon>
        <taxon>Photobacterium</taxon>
    </lineage>
</organism>
<evidence type="ECO:0000313" key="2">
    <source>
        <dbReference type="EMBL" id="PSU48073.1"/>
    </source>
</evidence>
<evidence type="ECO:0000256" key="1">
    <source>
        <dbReference type="SAM" id="Phobius"/>
    </source>
</evidence>
<feature type="transmembrane region" description="Helical" evidence="1">
    <location>
        <begin position="86"/>
        <end position="109"/>
    </location>
</feature>
<comment type="caution">
    <text evidence="2">The sequence shown here is derived from an EMBL/GenBank/DDBJ whole genome shotgun (WGS) entry which is preliminary data.</text>
</comment>
<feature type="transmembrane region" description="Helical" evidence="1">
    <location>
        <begin position="59"/>
        <end position="80"/>
    </location>
</feature>
<keyword evidence="3" id="KW-1185">Reference proteome</keyword>
<sequence>MNFKKYDKEQIEQASAIALWSLLNLTFLPVFSFIVLLTKINKCTTESFAAYHLNFAIKLNLAAATALILVSALMIVFGGFNSGMTWVFVITYFIFIHTVFILIAVWMLVRAWAGNKMGYKQN</sequence>
<keyword evidence="1" id="KW-0812">Transmembrane</keyword>
<dbReference type="RefSeq" id="WP_107243060.1">
    <property type="nucleotide sequence ID" value="NZ_JBALVU010000074.1"/>
</dbReference>
<accession>A0A2T3JGL8</accession>
<feature type="transmembrane region" description="Helical" evidence="1">
    <location>
        <begin position="17"/>
        <end position="38"/>
    </location>
</feature>
<dbReference type="OrthoDB" id="8778085at2"/>
<name>A0A2T3JGL8_9GAMM</name>
<keyword evidence="1" id="KW-0472">Membrane</keyword>
<evidence type="ECO:0008006" key="4">
    <source>
        <dbReference type="Google" id="ProtNLM"/>
    </source>
</evidence>
<dbReference type="Proteomes" id="UP000240987">
    <property type="component" value="Unassembled WGS sequence"/>
</dbReference>
<protein>
    <recommendedName>
        <fullName evidence="4">DUF4870 domain-containing protein</fullName>
    </recommendedName>
</protein>
<keyword evidence="1" id="KW-1133">Transmembrane helix</keyword>